<dbReference type="InterPro" id="IPR055313">
    <property type="entry name" value="Temptin-like"/>
</dbReference>
<accession>A0AAV2HWN6</accession>
<dbReference type="EMBL" id="CAXITT010000258">
    <property type="protein sequence ID" value="CAL1537346.1"/>
    <property type="molecule type" value="Genomic_DNA"/>
</dbReference>
<comment type="caution">
    <text evidence="3">The sequence shown here is derived from an EMBL/GenBank/DDBJ whole genome shotgun (WGS) entry which is preliminary data.</text>
</comment>
<dbReference type="PANTHER" id="PTHR34737">
    <property type="entry name" value="EF-HAND DOMAIN-CONTAINING PROTEIN"/>
    <property type="match status" value="1"/>
</dbReference>
<dbReference type="AlphaFoldDB" id="A0AAV2HWN6"/>
<evidence type="ECO:0000313" key="4">
    <source>
        <dbReference type="Proteomes" id="UP001497497"/>
    </source>
</evidence>
<dbReference type="Pfam" id="PF24784">
    <property type="entry name" value="Temptin_C"/>
    <property type="match status" value="1"/>
</dbReference>
<evidence type="ECO:0000259" key="2">
    <source>
        <dbReference type="Pfam" id="PF24784"/>
    </source>
</evidence>
<keyword evidence="4" id="KW-1185">Reference proteome</keyword>
<evidence type="ECO:0000313" key="3">
    <source>
        <dbReference type="EMBL" id="CAL1537346.1"/>
    </source>
</evidence>
<organism evidence="3 4">
    <name type="scientific">Lymnaea stagnalis</name>
    <name type="common">Great pond snail</name>
    <name type="synonym">Helix stagnalis</name>
    <dbReference type="NCBI Taxonomy" id="6523"/>
    <lineage>
        <taxon>Eukaryota</taxon>
        <taxon>Metazoa</taxon>
        <taxon>Spiralia</taxon>
        <taxon>Lophotrochozoa</taxon>
        <taxon>Mollusca</taxon>
        <taxon>Gastropoda</taxon>
        <taxon>Heterobranchia</taxon>
        <taxon>Euthyneura</taxon>
        <taxon>Panpulmonata</taxon>
        <taxon>Hygrophila</taxon>
        <taxon>Lymnaeoidea</taxon>
        <taxon>Lymnaeidae</taxon>
        <taxon>Lymnaea</taxon>
    </lineage>
</organism>
<dbReference type="InterPro" id="IPR057626">
    <property type="entry name" value="S-S_Temptin"/>
</dbReference>
<evidence type="ECO:0000256" key="1">
    <source>
        <dbReference type="SAM" id="MobiDB-lite"/>
    </source>
</evidence>
<name>A0AAV2HWN6_LYMST</name>
<feature type="region of interest" description="Disordered" evidence="1">
    <location>
        <begin position="1"/>
        <end position="52"/>
    </location>
</feature>
<gene>
    <name evidence="3" type="ORF">GSLYS_00011259001</name>
</gene>
<dbReference type="Proteomes" id="UP001497497">
    <property type="component" value="Unassembled WGS sequence"/>
</dbReference>
<protein>
    <recommendedName>
        <fullName evidence="2">Temptin Cys/Cys disulfide domain-containing protein</fullName>
    </recommendedName>
</protein>
<proteinExistence type="predicted"/>
<reference evidence="3 4" key="1">
    <citation type="submission" date="2024-04" db="EMBL/GenBank/DDBJ databases">
        <authorList>
            <consortium name="Genoscope - CEA"/>
            <person name="William W."/>
        </authorList>
    </citation>
    <scope>NUCLEOTIDE SEQUENCE [LARGE SCALE GENOMIC DNA]</scope>
</reference>
<feature type="domain" description="Temptin Cys/Cys disulfide" evidence="2">
    <location>
        <begin position="2"/>
        <end position="39"/>
    </location>
</feature>
<dbReference type="PANTHER" id="PTHR34737:SF2">
    <property type="entry name" value="EF-HAND DOMAIN-CONTAINING PROTEIN"/>
    <property type="match status" value="1"/>
</dbReference>
<sequence length="52" mass="5623">MKDSAGDGMSNGQELGDPNFVWISNATPERTTDITHPGICDPWDSPSAYPSR</sequence>